<evidence type="ECO:0000256" key="3">
    <source>
        <dbReference type="ARBA" id="ARBA00023237"/>
    </source>
</evidence>
<dbReference type="AlphaFoldDB" id="A0A1L4BQ17"/>
<protein>
    <recommendedName>
        <fullName evidence="4">Outer membrane protein assembly factor BamE</fullName>
    </recommendedName>
</protein>
<dbReference type="Gene3D" id="3.30.1450.10">
    <property type="match status" value="1"/>
</dbReference>
<keyword evidence="7" id="KW-1185">Reference proteome</keyword>
<dbReference type="InterPro" id="IPR037873">
    <property type="entry name" value="BamE-like"/>
</dbReference>
<keyword evidence="4" id="KW-0449">Lipoprotein</keyword>
<evidence type="ECO:0000313" key="6">
    <source>
        <dbReference type="EMBL" id="API85926.1"/>
    </source>
</evidence>
<proteinExistence type="inferred from homology"/>
<comment type="function">
    <text evidence="4">Part of the outer membrane protein assembly complex, which is involved in assembly and insertion of beta-barrel proteins into the outer membrane.</text>
</comment>
<dbReference type="GO" id="GO:0043165">
    <property type="term" value="P:Gram-negative-bacterium-type cell outer membrane assembly"/>
    <property type="evidence" value="ECO:0007669"/>
    <property type="project" value="UniProtKB-UniRule"/>
</dbReference>
<evidence type="ECO:0000256" key="2">
    <source>
        <dbReference type="ARBA" id="ARBA00023136"/>
    </source>
</evidence>
<keyword evidence="1 4" id="KW-0732">Signal</keyword>
<dbReference type="GO" id="GO:0030674">
    <property type="term" value="F:protein-macromolecule adaptor activity"/>
    <property type="evidence" value="ECO:0007669"/>
    <property type="project" value="TreeGrafter"/>
</dbReference>
<dbReference type="PANTHER" id="PTHR37482">
    <property type="entry name" value="OUTER MEMBRANE PROTEIN ASSEMBLY FACTOR BAME"/>
    <property type="match status" value="1"/>
</dbReference>
<evidence type="ECO:0000313" key="7">
    <source>
        <dbReference type="Proteomes" id="UP000184222"/>
    </source>
</evidence>
<dbReference type="OrthoDB" id="9808250at2"/>
<sequence length="117" mass="13193">MNLKKLTKIIILATISFFLSGCIEPYTAPVPQGKKISNKKLLEIKPNMTKSEVIYILGSPDIIDTFNPNKFIYINTYKKDMQSSNFSESKLILTFNNQDKLVGISGNYAPPTKEPVF</sequence>
<evidence type="ECO:0000256" key="4">
    <source>
        <dbReference type="HAMAP-Rule" id="MF_00925"/>
    </source>
</evidence>
<dbReference type="RefSeq" id="WP_072711128.1">
    <property type="nucleotide sequence ID" value="NZ_CP016796.1"/>
</dbReference>
<keyword evidence="2 4" id="KW-0472">Membrane</keyword>
<dbReference type="GO" id="GO:1990063">
    <property type="term" value="C:Bam protein complex"/>
    <property type="evidence" value="ECO:0007669"/>
    <property type="project" value="TreeGrafter"/>
</dbReference>
<dbReference type="InterPro" id="IPR007450">
    <property type="entry name" value="BamE_dom"/>
</dbReference>
<dbReference type="STRING" id="573570.F7310_00515"/>
<dbReference type="PANTHER" id="PTHR37482:SF1">
    <property type="entry name" value="OUTER MEMBRANE PROTEIN ASSEMBLY FACTOR BAME"/>
    <property type="match status" value="1"/>
</dbReference>
<dbReference type="EMBL" id="CP016796">
    <property type="protein sequence ID" value="API85926.1"/>
    <property type="molecule type" value="Genomic_DNA"/>
</dbReference>
<dbReference type="KEGG" id="frx:F7310_00515"/>
<comment type="subcellular location">
    <subcellularLocation>
        <location evidence="4">Cell outer membrane</location>
        <topology evidence="4">Lipid-anchor</topology>
    </subcellularLocation>
</comment>
<evidence type="ECO:0000259" key="5">
    <source>
        <dbReference type="Pfam" id="PF04355"/>
    </source>
</evidence>
<keyword evidence="3 4" id="KW-0998">Cell outer membrane</keyword>
<keyword evidence="4" id="KW-0564">Palmitate</keyword>
<dbReference type="PROSITE" id="PS51257">
    <property type="entry name" value="PROKAR_LIPOPROTEIN"/>
    <property type="match status" value="1"/>
</dbReference>
<organism evidence="6 7">
    <name type="scientific">Francisella uliginis</name>
    <dbReference type="NCBI Taxonomy" id="573570"/>
    <lineage>
        <taxon>Bacteria</taxon>
        <taxon>Pseudomonadati</taxon>
        <taxon>Pseudomonadota</taxon>
        <taxon>Gammaproteobacteria</taxon>
        <taxon>Thiotrichales</taxon>
        <taxon>Francisellaceae</taxon>
        <taxon>Francisella</taxon>
    </lineage>
</organism>
<dbReference type="GO" id="GO:0051205">
    <property type="term" value="P:protein insertion into membrane"/>
    <property type="evidence" value="ECO:0007669"/>
    <property type="project" value="UniProtKB-UniRule"/>
</dbReference>
<reference evidence="6 7" key="1">
    <citation type="journal article" date="2016" name="Appl. Environ. Microbiol.">
        <title>Whole genome relationships among Francisella bacteria of diverse origin define new species and provide specific regions for detection.</title>
        <authorList>
            <person name="Challacombe J.F."/>
            <person name="Petersen J.M."/>
            <person name="Gallegos-Graves V."/>
            <person name="Hodge D."/>
            <person name="Pillai S."/>
            <person name="Kuske C.R."/>
        </authorList>
    </citation>
    <scope>NUCLEOTIDE SEQUENCE [LARGE SCALE GENOMIC DNA]</scope>
    <source>
        <strain evidence="7">TX07-7310</strain>
    </source>
</reference>
<dbReference type="Pfam" id="PF04355">
    <property type="entry name" value="BamE"/>
    <property type="match status" value="1"/>
</dbReference>
<comment type="similarity">
    <text evidence="4">Belongs to the BamE family.</text>
</comment>
<accession>A0A1L4BQ17</accession>
<feature type="domain" description="Outer membrane protein assembly factor BamE" evidence="5">
    <location>
        <begin position="34"/>
        <end position="101"/>
    </location>
</feature>
<name>A0A1L4BQ17_9GAMM</name>
<dbReference type="Proteomes" id="UP000184222">
    <property type="component" value="Chromosome"/>
</dbReference>
<dbReference type="InterPro" id="IPR026592">
    <property type="entry name" value="BamE"/>
</dbReference>
<dbReference type="HAMAP" id="MF_00925">
    <property type="entry name" value="OM_assembly_BamE"/>
    <property type="match status" value="1"/>
</dbReference>
<gene>
    <name evidence="4" type="primary">bamE</name>
    <name evidence="6" type="ORF">F7310_00515</name>
</gene>
<evidence type="ECO:0000256" key="1">
    <source>
        <dbReference type="ARBA" id="ARBA00022729"/>
    </source>
</evidence>
<comment type="subunit">
    <text evidence="4">Part of the Bam complex.</text>
</comment>